<keyword evidence="2" id="KW-1133">Transmembrane helix</keyword>
<evidence type="ECO:0000256" key="2">
    <source>
        <dbReference type="SAM" id="Phobius"/>
    </source>
</evidence>
<evidence type="ECO:0000256" key="1">
    <source>
        <dbReference type="SAM" id="MobiDB-lite"/>
    </source>
</evidence>
<feature type="compositionally biased region" description="Polar residues" evidence="1">
    <location>
        <begin position="233"/>
        <end position="242"/>
    </location>
</feature>
<organism evidence="3 4">
    <name type="scientific">Apiospora arundinis</name>
    <dbReference type="NCBI Taxonomy" id="335852"/>
    <lineage>
        <taxon>Eukaryota</taxon>
        <taxon>Fungi</taxon>
        <taxon>Dikarya</taxon>
        <taxon>Ascomycota</taxon>
        <taxon>Pezizomycotina</taxon>
        <taxon>Sordariomycetes</taxon>
        <taxon>Xylariomycetidae</taxon>
        <taxon>Amphisphaeriales</taxon>
        <taxon>Apiosporaceae</taxon>
        <taxon>Apiospora</taxon>
    </lineage>
</organism>
<dbReference type="EMBL" id="JAPCWZ010000001">
    <property type="protein sequence ID" value="KAK8880114.1"/>
    <property type="molecule type" value="Genomic_DNA"/>
</dbReference>
<name>A0ABR2JMU3_9PEZI</name>
<keyword evidence="2" id="KW-0472">Membrane</keyword>
<reference evidence="3 4" key="1">
    <citation type="journal article" date="2024" name="IMA Fungus">
        <title>Apiospora arundinis, a panoply of carbohydrate-active enzymes and secondary metabolites.</title>
        <authorList>
            <person name="Sorensen T."/>
            <person name="Petersen C."/>
            <person name="Muurmann A.T."/>
            <person name="Christiansen J.V."/>
            <person name="Brundto M.L."/>
            <person name="Overgaard C.K."/>
            <person name="Boysen A.T."/>
            <person name="Wollenberg R.D."/>
            <person name="Larsen T.O."/>
            <person name="Sorensen J.L."/>
            <person name="Nielsen K.L."/>
            <person name="Sondergaard T.E."/>
        </authorList>
    </citation>
    <scope>NUCLEOTIDE SEQUENCE [LARGE SCALE GENOMIC DNA]</scope>
    <source>
        <strain evidence="3 4">AAU 773</strain>
    </source>
</reference>
<feature type="transmembrane region" description="Helical" evidence="2">
    <location>
        <begin position="136"/>
        <end position="165"/>
    </location>
</feature>
<feature type="region of interest" description="Disordered" evidence="1">
    <location>
        <begin position="203"/>
        <end position="242"/>
    </location>
</feature>
<evidence type="ECO:0000313" key="4">
    <source>
        <dbReference type="Proteomes" id="UP001390339"/>
    </source>
</evidence>
<comment type="caution">
    <text evidence="3">The sequence shown here is derived from an EMBL/GenBank/DDBJ whole genome shotgun (WGS) entry which is preliminary data.</text>
</comment>
<evidence type="ECO:0000313" key="3">
    <source>
        <dbReference type="EMBL" id="KAK8880114.1"/>
    </source>
</evidence>
<sequence>MAQLSFAFGASLSDPINASLGFTIGWAAPSSAIEDLASKIAAAAAAITATASPPLTVGIPTSSSQVVTTIIITTTPSSPPMDGSTTSAAAAAASAAVTSSPANHITAPPPTGMPFHYPSARPPFTWAMIPELILDVLFTLVVSLLVIASLIIAFVSLIIAIHFLIKGGLYLWRQLQRCWQRRQQQRLTEVALLKEAPAKELKAVGGEGTMVDREETTEDDAMDTPSSSSSSSFISDTWNDAQ</sequence>
<keyword evidence="4" id="KW-1185">Reference proteome</keyword>
<gene>
    <name evidence="3" type="ORF">PGQ11_001408</name>
</gene>
<protein>
    <submittedName>
        <fullName evidence="3">Uncharacterized protein</fullName>
    </submittedName>
</protein>
<proteinExistence type="predicted"/>
<accession>A0ABR2JMU3</accession>
<dbReference type="Proteomes" id="UP001390339">
    <property type="component" value="Unassembled WGS sequence"/>
</dbReference>
<keyword evidence="2" id="KW-0812">Transmembrane</keyword>